<dbReference type="EMBL" id="MWQA01000001">
    <property type="protein sequence ID" value="ORC06268.1"/>
    <property type="molecule type" value="Genomic_DNA"/>
</dbReference>
<evidence type="ECO:0000259" key="2">
    <source>
        <dbReference type="Pfam" id="PF00823"/>
    </source>
</evidence>
<evidence type="ECO:0000256" key="1">
    <source>
        <dbReference type="ARBA" id="ARBA00010652"/>
    </source>
</evidence>
<comment type="caution">
    <text evidence="4">The sequence shown here is derived from an EMBL/GenBank/DDBJ whole genome shotgun (WGS) entry which is preliminary data.</text>
</comment>
<reference evidence="4 5" key="1">
    <citation type="submission" date="2017-02" db="EMBL/GenBank/DDBJ databases">
        <title>Mycobacterium kansasii genomes.</title>
        <authorList>
            <person name="Borowka P."/>
            <person name="Strapagiel D."/>
            <person name="Marciniak B."/>
            <person name="Lach J."/>
            <person name="Bakula Z."/>
            <person name="Van Ingen J."/>
            <person name="Safianowska A."/>
            <person name="Brzostek A."/>
            <person name="Dziadek J."/>
            <person name="Jagielski T."/>
        </authorList>
    </citation>
    <scope>NUCLEOTIDE SEQUENCE [LARGE SCALE GENOMIC DNA]</scope>
    <source>
        <strain evidence="4 5">12MK</strain>
    </source>
</reference>
<dbReference type="Pfam" id="PF00823">
    <property type="entry name" value="PPE"/>
    <property type="match status" value="1"/>
</dbReference>
<dbReference type="GO" id="GO:0052572">
    <property type="term" value="P:response to host immune response"/>
    <property type="evidence" value="ECO:0007669"/>
    <property type="project" value="TreeGrafter"/>
</dbReference>
<accession>A0A8E2IP83</accession>
<evidence type="ECO:0000313" key="4">
    <source>
        <dbReference type="EMBL" id="ORC06268.1"/>
    </source>
</evidence>
<protein>
    <recommendedName>
        <fullName evidence="6">PPE family protein</fullName>
    </recommendedName>
</protein>
<dbReference type="InterPro" id="IPR038332">
    <property type="entry name" value="PPE_sf"/>
</dbReference>
<feature type="domain" description="PPE" evidence="2">
    <location>
        <begin position="21"/>
        <end position="183"/>
    </location>
</feature>
<organism evidence="4 5">
    <name type="scientific">Mycobacterium persicum</name>
    <dbReference type="NCBI Taxonomy" id="1487726"/>
    <lineage>
        <taxon>Bacteria</taxon>
        <taxon>Bacillati</taxon>
        <taxon>Actinomycetota</taxon>
        <taxon>Actinomycetes</taxon>
        <taxon>Mycobacteriales</taxon>
        <taxon>Mycobacteriaceae</taxon>
        <taxon>Mycobacterium</taxon>
    </lineage>
</organism>
<dbReference type="AlphaFoldDB" id="A0A8E2IP83"/>
<dbReference type="InterPro" id="IPR000030">
    <property type="entry name" value="PPE_dom"/>
</dbReference>
<proteinExistence type="inferred from homology"/>
<feature type="domain" description="PPE family C-terminal" evidence="3">
    <location>
        <begin position="276"/>
        <end position="365"/>
    </location>
</feature>
<sequence>MRRPRRPTRWQRTETRVLAMDFGSLPPEVNSGRMYCGLGAGPMLAAAAAWDELAAELHSAADVHRSAVIGLTTKWQGCASTSMASAAAHNVAWLSATAAHAELTATQARAAVSAYEAAFAATVPPPVIAANRALLAALTATNILGQNGPAIAATEAHYGEMWAQDAATMYAYAASSDAATRLTPFAPPPRTTDTAALVSHAASVGQSAGAETQKIVHAAVVSLQTLNISSTVVSVLSLLCFVPGALRDLTMPAGMTVGMVPTQAAADTVKVGGTVSAGFGQAARVGGLSVPRMPASATAATIPVPQALAGTSVDALPAVDSVAQQPGVGSGLGSLVGGIPGSSKSTQQAGSAVVRDLLRLNVLPQSQYVG</sequence>
<evidence type="ECO:0000259" key="3">
    <source>
        <dbReference type="Pfam" id="PF12484"/>
    </source>
</evidence>
<dbReference type="SUPFAM" id="SSF140459">
    <property type="entry name" value="PE/PPE dimer-like"/>
    <property type="match status" value="1"/>
</dbReference>
<gene>
    <name evidence="4" type="ORF">B4U45_06080</name>
</gene>
<name>A0A8E2IP83_9MYCO</name>
<evidence type="ECO:0000313" key="5">
    <source>
        <dbReference type="Proteomes" id="UP000192335"/>
    </source>
</evidence>
<comment type="similarity">
    <text evidence="1">Belongs to the mycobacterial PPE family.</text>
</comment>
<dbReference type="Pfam" id="PF12484">
    <property type="entry name" value="PPE-SVP"/>
    <property type="match status" value="1"/>
</dbReference>
<dbReference type="Gene3D" id="1.20.1260.20">
    <property type="entry name" value="PPE superfamily"/>
    <property type="match status" value="1"/>
</dbReference>
<dbReference type="PANTHER" id="PTHR46766">
    <property type="entry name" value="GLUTAMINE-RICH PROTEIN 2"/>
    <property type="match status" value="1"/>
</dbReference>
<dbReference type="InterPro" id="IPR022171">
    <property type="entry name" value="PPE_C"/>
</dbReference>
<dbReference type="Proteomes" id="UP000192335">
    <property type="component" value="Unassembled WGS sequence"/>
</dbReference>
<evidence type="ECO:0008006" key="6">
    <source>
        <dbReference type="Google" id="ProtNLM"/>
    </source>
</evidence>
<dbReference type="FunFam" id="1.20.1260.20:FF:000001">
    <property type="entry name" value="PPE family protein PPE41"/>
    <property type="match status" value="1"/>
</dbReference>
<dbReference type="PANTHER" id="PTHR46766:SF1">
    <property type="entry name" value="GLUTAMINE-RICH PROTEIN 2"/>
    <property type="match status" value="1"/>
</dbReference>